<dbReference type="EMBL" id="JAEFBJ010000013">
    <property type="protein sequence ID" value="KAG7538951.1"/>
    <property type="molecule type" value="Genomic_DNA"/>
</dbReference>
<protein>
    <submittedName>
        <fullName evidence="1">Uncharacterized protein</fullName>
    </submittedName>
</protein>
<sequence length="289" mass="33284">MSDEYCSCMFVVDTMNVLYHINDFHESFPMANLALGERIDGTIVPDNIVMRDLSQSDNWRAKLMELLPLFFHCSIHQKNIEARYCLAVSVLGEFSRSVKEIDRSFWAIKKSIGSLPLPNPSPNDHYCRFEESRRRLVQGDAEFLTVIVTAITKLFSKFSEHMSHLPKMQSIVSVKRTETLRLLVSLWMLPEPMVFGAPPIHEGIKKHMISLCQQDGDLYRILISSISSPRNLVSLLSTKLEEYEQEFANKRSKWARDYWVACINGEVLDDDDIIELGEVLDDDDTYLNN</sequence>
<name>A0A8T1XWE1_ARASU</name>
<accession>A0A8T1XWE1</accession>
<dbReference type="Proteomes" id="UP000694251">
    <property type="component" value="Chromosome 13"/>
</dbReference>
<dbReference type="AlphaFoldDB" id="A0A8T1XWE1"/>
<evidence type="ECO:0000313" key="2">
    <source>
        <dbReference type="Proteomes" id="UP000694251"/>
    </source>
</evidence>
<dbReference type="OrthoDB" id="10508420at2759"/>
<gene>
    <name evidence="1" type="ORF">ISN44_As13g026600</name>
</gene>
<reference evidence="1 2" key="1">
    <citation type="submission" date="2020-12" db="EMBL/GenBank/DDBJ databases">
        <title>Concerted genomic and epigenomic changes stabilize Arabidopsis allopolyploids.</title>
        <authorList>
            <person name="Chen Z."/>
        </authorList>
    </citation>
    <scope>NUCLEOTIDE SEQUENCE [LARGE SCALE GENOMIC DNA]</scope>
    <source>
        <strain evidence="1">As9502</strain>
        <tissue evidence="1">Leaf</tissue>
    </source>
</reference>
<proteinExistence type="predicted"/>
<evidence type="ECO:0000313" key="1">
    <source>
        <dbReference type="EMBL" id="KAG7538951.1"/>
    </source>
</evidence>
<comment type="caution">
    <text evidence="1">The sequence shown here is derived from an EMBL/GenBank/DDBJ whole genome shotgun (WGS) entry which is preliminary data.</text>
</comment>
<organism evidence="1 2">
    <name type="scientific">Arabidopsis suecica</name>
    <name type="common">Swedish thale-cress</name>
    <name type="synonym">Cardaminopsis suecica</name>
    <dbReference type="NCBI Taxonomy" id="45249"/>
    <lineage>
        <taxon>Eukaryota</taxon>
        <taxon>Viridiplantae</taxon>
        <taxon>Streptophyta</taxon>
        <taxon>Embryophyta</taxon>
        <taxon>Tracheophyta</taxon>
        <taxon>Spermatophyta</taxon>
        <taxon>Magnoliopsida</taxon>
        <taxon>eudicotyledons</taxon>
        <taxon>Gunneridae</taxon>
        <taxon>Pentapetalae</taxon>
        <taxon>rosids</taxon>
        <taxon>malvids</taxon>
        <taxon>Brassicales</taxon>
        <taxon>Brassicaceae</taxon>
        <taxon>Camelineae</taxon>
        <taxon>Arabidopsis</taxon>
    </lineage>
</organism>
<keyword evidence="2" id="KW-1185">Reference proteome</keyword>